<proteinExistence type="predicted"/>
<name>A0A6B9J9J6_9CAUD</name>
<gene>
    <name evidence="1" type="ORF">Hena1_00770</name>
</gene>
<accession>A0A6B9J9J6</accession>
<reference evidence="1 2" key="1">
    <citation type="submission" date="2019-11" db="EMBL/GenBank/DDBJ databases">
        <title>Characterization of a new Erwinia amylovora bacteriophage.</title>
        <authorList>
            <person name="Valentovich L.N."/>
            <person name="Akhremchuk A.E."/>
            <person name="Besarab N.V."/>
            <person name="Lagonenko A.L."/>
        </authorList>
    </citation>
    <scope>NUCLEOTIDE SEQUENCE [LARGE SCALE GENOMIC DNA]</scope>
</reference>
<sequence length="72" mass="8023">MSAKQVSLSDQITISRLELITIVEDAFADGWKTKDNDWSGPEDYLRLHKEYGDSCETTIALDGLKSGETDVD</sequence>
<dbReference type="EMBL" id="MN732867">
    <property type="protein sequence ID" value="QGZ16253.1"/>
    <property type="molecule type" value="Genomic_DNA"/>
</dbReference>
<dbReference type="Proteomes" id="UP000433183">
    <property type="component" value="Segment"/>
</dbReference>
<organism evidence="1 2">
    <name type="scientific">Erwinia phage Hena1</name>
    <dbReference type="NCBI Taxonomy" id="2678601"/>
    <lineage>
        <taxon>Viruses</taxon>
        <taxon>Duplodnaviria</taxon>
        <taxon>Heunggongvirae</taxon>
        <taxon>Uroviricota</taxon>
        <taxon>Caudoviricetes</taxon>
        <taxon>Vequintavirinae</taxon>
        <taxon>Henunavirus</taxon>
        <taxon>Henunavirus hena1</taxon>
    </lineage>
</organism>
<evidence type="ECO:0000313" key="1">
    <source>
        <dbReference type="EMBL" id="QGZ16253.1"/>
    </source>
</evidence>
<protein>
    <submittedName>
        <fullName evidence="1">Uncharacterized protein</fullName>
    </submittedName>
</protein>
<keyword evidence="2" id="KW-1185">Reference proteome</keyword>
<evidence type="ECO:0000313" key="2">
    <source>
        <dbReference type="Proteomes" id="UP000433183"/>
    </source>
</evidence>